<dbReference type="RefSeq" id="WP_393015406.1">
    <property type="nucleotide sequence ID" value="NZ_JAZAQF010000091.1"/>
</dbReference>
<keyword evidence="2" id="KW-0378">Hydrolase</keyword>
<dbReference type="Proteomes" id="UP001604335">
    <property type="component" value="Unassembled WGS sequence"/>
</dbReference>
<dbReference type="InterPro" id="IPR008538">
    <property type="entry name" value="Uma2"/>
</dbReference>
<feature type="domain" description="Putative restriction endonuclease" evidence="1">
    <location>
        <begin position="29"/>
        <end position="167"/>
    </location>
</feature>
<protein>
    <submittedName>
        <fullName evidence="2">Uma2 family endonuclease</fullName>
    </submittedName>
</protein>
<dbReference type="PANTHER" id="PTHR47152">
    <property type="entry name" value="SLR2084 PROTEIN-RELATED"/>
    <property type="match status" value="1"/>
</dbReference>
<dbReference type="InterPro" id="IPR012296">
    <property type="entry name" value="Nuclease_put_TT1808"/>
</dbReference>
<dbReference type="InterPro" id="IPR011335">
    <property type="entry name" value="Restrct_endonuc-II-like"/>
</dbReference>
<evidence type="ECO:0000313" key="2">
    <source>
        <dbReference type="EMBL" id="MFG3819472.1"/>
    </source>
</evidence>
<dbReference type="SUPFAM" id="SSF52980">
    <property type="entry name" value="Restriction endonuclease-like"/>
    <property type="match status" value="1"/>
</dbReference>
<evidence type="ECO:0000313" key="3">
    <source>
        <dbReference type="Proteomes" id="UP001604335"/>
    </source>
</evidence>
<keyword evidence="3" id="KW-1185">Reference proteome</keyword>
<proteinExistence type="predicted"/>
<dbReference type="EMBL" id="JAZAQF010000091">
    <property type="protein sequence ID" value="MFG3819472.1"/>
    <property type="molecule type" value="Genomic_DNA"/>
</dbReference>
<dbReference type="Gene3D" id="3.90.1570.10">
    <property type="entry name" value="tt1808, chain A"/>
    <property type="match status" value="1"/>
</dbReference>
<accession>A0ABW7CEB0</accession>
<evidence type="ECO:0000259" key="1">
    <source>
        <dbReference type="Pfam" id="PF05685"/>
    </source>
</evidence>
<sequence>MITLLADNLPNLPQAGRSDQRLLMPGISWQRYSHWLDHLGDESGLRLLYLDGVLEIFMPSPEHELIKKAIARLMERYAEEVEIDLHAYGSTMFQQSSKAAGLEPDECYCVGILKAQPDLAVEVNLTSGGLDKLAIYRAIGVPEILIWQDQQLTLYSLRGDETQIADRSEFFPALEISQLAQFIQPQNQPAAIKAFVNWVRSGTENPRAN</sequence>
<organism evidence="2 3">
    <name type="scientific">Limnothrix redekei LRLZ20PSL1</name>
    <dbReference type="NCBI Taxonomy" id="3112953"/>
    <lineage>
        <taxon>Bacteria</taxon>
        <taxon>Bacillati</taxon>
        <taxon>Cyanobacteriota</taxon>
        <taxon>Cyanophyceae</taxon>
        <taxon>Pseudanabaenales</taxon>
        <taxon>Pseudanabaenaceae</taxon>
        <taxon>Limnothrix</taxon>
    </lineage>
</organism>
<comment type="caution">
    <text evidence="2">The sequence shown here is derived from an EMBL/GenBank/DDBJ whole genome shotgun (WGS) entry which is preliminary data.</text>
</comment>
<gene>
    <name evidence="2" type="ORF">VPK24_17635</name>
</gene>
<dbReference type="CDD" id="cd06260">
    <property type="entry name" value="DUF820-like"/>
    <property type="match status" value="1"/>
</dbReference>
<keyword evidence="2" id="KW-0255">Endonuclease</keyword>
<keyword evidence="2" id="KW-0540">Nuclease</keyword>
<reference evidence="3" key="1">
    <citation type="journal article" date="2024" name="Algal Res.">
        <title>Biochemical, toxicological and genomic investigation of a high-biomass producing Limnothrix strain isolated from Italian shallow drinking water reservoir.</title>
        <authorList>
            <person name="Simonazzi M."/>
            <person name="Shishido T.K."/>
            <person name="Delbaje E."/>
            <person name="Wahlsten M."/>
            <person name="Fewer D.P."/>
            <person name="Sivonen K."/>
            <person name="Pezzolesi L."/>
            <person name="Pistocchi R."/>
        </authorList>
    </citation>
    <scope>NUCLEOTIDE SEQUENCE [LARGE SCALE GENOMIC DNA]</scope>
    <source>
        <strain evidence="3">LRLZ20PSL1</strain>
    </source>
</reference>
<dbReference type="Pfam" id="PF05685">
    <property type="entry name" value="Uma2"/>
    <property type="match status" value="1"/>
</dbReference>
<name>A0ABW7CEB0_9CYAN</name>
<dbReference type="GO" id="GO:0004519">
    <property type="term" value="F:endonuclease activity"/>
    <property type="evidence" value="ECO:0007669"/>
    <property type="project" value="UniProtKB-KW"/>
</dbReference>
<dbReference type="PANTHER" id="PTHR47152:SF4">
    <property type="entry name" value="SLR0445 PROTEIN"/>
    <property type="match status" value="1"/>
</dbReference>